<evidence type="ECO:0000259" key="3">
    <source>
        <dbReference type="Pfam" id="PF01478"/>
    </source>
</evidence>
<keyword evidence="5" id="KW-1185">Reference proteome</keyword>
<dbReference type="Proteomes" id="UP000294545">
    <property type="component" value="Unassembled WGS sequence"/>
</dbReference>
<dbReference type="PANTHER" id="PTHR30487:SF0">
    <property type="entry name" value="PREPILIN LEADER PEPTIDASE_N-METHYLTRANSFERASE-RELATED"/>
    <property type="match status" value="1"/>
</dbReference>
<feature type="transmembrane region" description="Helical" evidence="2">
    <location>
        <begin position="36"/>
        <end position="64"/>
    </location>
</feature>
<sequence length="151" mass="16052">MEANGTLQAVLFSFLLMAASVWDFRKRIIPDSICILVVLTGLIDFSPVRLLGVLAALPLFIAALCKPDGIGGGDIKLTAAAGVVLGFWGCMTGLILGLMASLVFYLAVQVIRRLQMLEPQKAAQASLPMAPFLSLGFLAVFVLNTGNMLLL</sequence>
<comment type="similarity">
    <text evidence="1">Belongs to the peptidase A24 family.</text>
</comment>
<dbReference type="GO" id="GO:0006465">
    <property type="term" value="P:signal peptide processing"/>
    <property type="evidence" value="ECO:0007669"/>
    <property type="project" value="TreeGrafter"/>
</dbReference>
<dbReference type="Gene3D" id="1.20.120.1220">
    <property type="match status" value="1"/>
</dbReference>
<keyword evidence="4" id="KW-0489">Methyltransferase</keyword>
<keyword evidence="4" id="KW-0808">Transferase</keyword>
<dbReference type="RefSeq" id="WP_132283140.1">
    <property type="nucleotide sequence ID" value="NZ_SMGQ01000016.1"/>
</dbReference>
<gene>
    <name evidence="4" type="ORF">EDC19_2470</name>
</gene>
<keyword evidence="2" id="KW-1133">Transmembrane helix</keyword>
<feature type="transmembrane region" description="Helical" evidence="2">
    <location>
        <begin position="129"/>
        <end position="150"/>
    </location>
</feature>
<dbReference type="InterPro" id="IPR050882">
    <property type="entry name" value="Prepilin_peptidase/N-MTase"/>
</dbReference>
<dbReference type="GO" id="GO:0032259">
    <property type="term" value="P:methylation"/>
    <property type="evidence" value="ECO:0007669"/>
    <property type="project" value="UniProtKB-KW"/>
</dbReference>
<dbReference type="OrthoDB" id="9789291at2"/>
<feature type="transmembrane region" description="Helical" evidence="2">
    <location>
        <begin position="84"/>
        <end position="108"/>
    </location>
</feature>
<feature type="domain" description="Prepilin type IV endopeptidase peptidase" evidence="3">
    <location>
        <begin position="11"/>
        <end position="104"/>
    </location>
</feature>
<evidence type="ECO:0000313" key="5">
    <source>
        <dbReference type="Proteomes" id="UP000294545"/>
    </source>
</evidence>
<dbReference type="InterPro" id="IPR000045">
    <property type="entry name" value="Prepilin_IV_endopep_pep"/>
</dbReference>
<evidence type="ECO:0000256" key="2">
    <source>
        <dbReference type="SAM" id="Phobius"/>
    </source>
</evidence>
<accession>A0A4R1M9M1</accession>
<proteinExistence type="inferred from homology"/>
<dbReference type="GO" id="GO:0008168">
    <property type="term" value="F:methyltransferase activity"/>
    <property type="evidence" value="ECO:0007669"/>
    <property type="project" value="UniProtKB-KW"/>
</dbReference>
<keyword evidence="2" id="KW-0812">Transmembrane</keyword>
<dbReference type="GO" id="GO:0004190">
    <property type="term" value="F:aspartic-type endopeptidase activity"/>
    <property type="evidence" value="ECO:0007669"/>
    <property type="project" value="InterPro"/>
</dbReference>
<evidence type="ECO:0000313" key="4">
    <source>
        <dbReference type="EMBL" id="TCK89056.1"/>
    </source>
</evidence>
<reference evidence="4 5" key="1">
    <citation type="submission" date="2019-03" db="EMBL/GenBank/DDBJ databases">
        <title>Genomic Encyclopedia of Type Strains, Phase IV (KMG-IV): sequencing the most valuable type-strain genomes for metagenomic binning, comparative biology and taxonomic classification.</title>
        <authorList>
            <person name="Goeker M."/>
        </authorList>
    </citation>
    <scope>NUCLEOTIDE SEQUENCE [LARGE SCALE GENOMIC DNA]</scope>
    <source>
        <strain evidence="4 5">DSM 24176</strain>
    </source>
</reference>
<feature type="transmembrane region" description="Helical" evidence="2">
    <location>
        <begin position="6"/>
        <end position="24"/>
    </location>
</feature>
<comment type="caution">
    <text evidence="4">The sequence shown here is derived from an EMBL/GenBank/DDBJ whole genome shotgun (WGS) entry which is preliminary data.</text>
</comment>
<evidence type="ECO:0000256" key="1">
    <source>
        <dbReference type="ARBA" id="ARBA00005801"/>
    </source>
</evidence>
<keyword evidence="2" id="KW-0472">Membrane</keyword>
<dbReference type="Pfam" id="PF01478">
    <property type="entry name" value="Peptidase_A24"/>
    <property type="match status" value="1"/>
</dbReference>
<protein>
    <submittedName>
        <fullName evidence="4">Leader peptidase (Prepilin peptidase)/N-methyltransferase</fullName>
    </submittedName>
</protein>
<dbReference type="EMBL" id="SMGQ01000016">
    <property type="protein sequence ID" value="TCK89056.1"/>
    <property type="molecule type" value="Genomic_DNA"/>
</dbReference>
<dbReference type="PANTHER" id="PTHR30487">
    <property type="entry name" value="TYPE 4 PREPILIN-LIKE PROTEINS LEADER PEPTIDE-PROCESSING ENZYME"/>
    <property type="match status" value="1"/>
</dbReference>
<dbReference type="AlphaFoldDB" id="A0A4R1M9M1"/>
<name>A0A4R1M9M1_9FIRM</name>
<dbReference type="GO" id="GO:0005886">
    <property type="term" value="C:plasma membrane"/>
    <property type="evidence" value="ECO:0007669"/>
    <property type="project" value="TreeGrafter"/>
</dbReference>
<organism evidence="4 5">
    <name type="scientific">Natranaerovirga hydrolytica</name>
    <dbReference type="NCBI Taxonomy" id="680378"/>
    <lineage>
        <taxon>Bacteria</taxon>
        <taxon>Bacillati</taxon>
        <taxon>Bacillota</taxon>
        <taxon>Clostridia</taxon>
        <taxon>Lachnospirales</taxon>
        <taxon>Natranaerovirgaceae</taxon>
        <taxon>Natranaerovirga</taxon>
    </lineage>
</organism>